<organism evidence="2 3">
    <name type="scientific">Pyronema omphalodes (strain CBS 100304)</name>
    <name type="common">Pyronema confluens</name>
    <dbReference type="NCBI Taxonomy" id="1076935"/>
    <lineage>
        <taxon>Eukaryota</taxon>
        <taxon>Fungi</taxon>
        <taxon>Dikarya</taxon>
        <taxon>Ascomycota</taxon>
        <taxon>Pezizomycotina</taxon>
        <taxon>Pezizomycetes</taxon>
        <taxon>Pezizales</taxon>
        <taxon>Pyronemataceae</taxon>
        <taxon>Pyronema</taxon>
    </lineage>
</organism>
<proteinExistence type="predicted"/>
<gene>
    <name evidence="2" type="ORF">PCON_01007</name>
</gene>
<feature type="compositionally biased region" description="Polar residues" evidence="1">
    <location>
        <begin position="27"/>
        <end position="45"/>
    </location>
</feature>
<sequence>MNTRIRSNATRKNYVTLRRYSVPPPHSTQLHQSMDPQPTSTNYTVDSDEVLVLTEQGSWEAPLAPVPTEKPQAPPSPETPSACSENAPLVPLQDRQKPQLVPIPTAKPQAPPSLPTPVVSSEFIPLLPHHDHQKAPPVPETTADSAQVTGLSLCQRRGRKLPALLWSRLEPLTLPLLNAPVEEVRRFVHAILCSTKHRLLEDQEPEIQRVLQMWQESSSFVRGADTVRLRRYIGNSTLAYAIYCTVQKIKRSTANDNARKLYTTDIQLSPFYGQIRKRKAMMLSHGRPDRVKNKEETNSLVAVRWSERFDFPYASSA</sequence>
<accession>U4LW79</accession>
<dbReference type="EMBL" id="HF936048">
    <property type="protein sequence ID" value="CCX33326.1"/>
    <property type="molecule type" value="Genomic_DNA"/>
</dbReference>
<evidence type="ECO:0000313" key="3">
    <source>
        <dbReference type="Proteomes" id="UP000018144"/>
    </source>
</evidence>
<protein>
    <submittedName>
        <fullName evidence="2">Uncharacterized protein</fullName>
    </submittedName>
</protein>
<feature type="region of interest" description="Disordered" evidence="1">
    <location>
        <begin position="59"/>
        <end position="86"/>
    </location>
</feature>
<keyword evidence="3" id="KW-1185">Reference proteome</keyword>
<evidence type="ECO:0000313" key="2">
    <source>
        <dbReference type="EMBL" id="CCX33326.1"/>
    </source>
</evidence>
<feature type="region of interest" description="Disordered" evidence="1">
    <location>
        <begin position="1"/>
        <end position="47"/>
    </location>
</feature>
<dbReference type="Proteomes" id="UP000018144">
    <property type="component" value="Unassembled WGS sequence"/>
</dbReference>
<evidence type="ECO:0000256" key="1">
    <source>
        <dbReference type="SAM" id="MobiDB-lite"/>
    </source>
</evidence>
<feature type="compositionally biased region" description="Polar residues" evidence="1">
    <location>
        <begin position="1"/>
        <end position="13"/>
    </location>
</feature>
<dbReference type="AlphaFoldDB" id="U4LW79"/>
<name>U4LW79_PYROM</name>
<reference evidence="2 3" key="1">
    <citation type="journal article" date="2013" name="PLoS Genet.">
        <title>The genome and development-dependent transcriptomes of Pyronema confluens: a window into fungal evolution.</title>
        <authorList>
            <person name="Traeger S."/>
            <person name="Altegoer F."/>
            <person name="Freitag M."/>
            <person name="Gabaldon T."/>
            <person name="Kempken F."/>
            <person name="Kumar A."/>
            <person name="Marcet-Houben M."/>
            <person name="Poggeler S."/>
            <person name="Stajich J.E."/>
            <person name="Nowrousian M."/>
        </authorList>
    </citation>
    <scope>NUCLEOTIDE SEQUENCE [LARGE SCALE GENOMIC DNA]</scope>
    <source>
        <strain evidence="3">CBS 100304</strain>
        <tissue evidence="2">Vegetative mycelium</tissue>
    </source>
</reference>